<dbReference type="GeneID" id="93863959"/>
<dbReference type="InterPro" id="IPR017900">
    <property type="entry name" value="4Fe4S_Fe_S_CS"/>
</dbReference>
<dbReference type="RefSeq" id="WP_013297601.1">
    <property type="nucleotide sequence ID" value="NZ_CP016893.1"/>
</dbReference>
<reference evidence="1 2" key="1">
    <citation type="submission" date="2016-08" db="EMBL/GenBank/DDBJ databases">
        <title>A novel genetic cassette of butanologenic Thermoanaerobacterium thermosaccharolyticum that directly convert cellulose to butanol.</title>
        <authorList>
            <person name="Li T."/>
            <person name="He J."/>
        </authorList>
    </citation>
    <scope>NUCLEOTIDE SEQUENCE [LARGE SCALE GENOMIC DNA]</scope>
    <source>
        <strain evidence="1 2">TG57</strain>
    </source>
</reference>
<dbReference type="InterPro" id="IPR050395">
    <property type="entry name" value="4Fe4S_Ferredoxin_RnfB"/>
</dbReference>
<dbReference type="Gene3D" id="1.10.15.40">
    <property type="entry name" value="Electron transport complex subunit B, putative Fe-S cluster"/>
    <property type="match status" value="1"/>
</dbReference>
<dbReference type="SUPFAM" id="SSF53920">
    <property type="entry name" value="Fe-only hydrogenase"/>
    <property type="match status" value="1"/>
</dbReference>
<evidence type="ECO:0000313" key="2">
    <source>
        <dbReference type="Proteomes" id="UP000214975"/>
    </source>
</evidence>
<dbReference type="Gene3D" id="3.30.70.20">
    <property type="match status" value="1"/>
</dbReference>
<dbReference type="PANTHER" id="PTHR43560">
    <property type="entry name" value="ION-TRANSLOCATING OXIDOREDUCTASE COMPLEX SUBUNIT B"/>
    <property type="match status" value="1"/>
</dbReference>
<dbReference type="InterPro" id="IPR007202">
    <property type="entry name" value="4Fe-4S_dom"/>
</dbReference>
<dbReference type="PROSITE" id="PS00198">
    <property type="entry name" value="4FE4S_FER_1"/>
    <property type="match status" value="1"/>
</dbReference>
<dbReference type="Pfam" id="PF04060">
    <property type="entry name" value="FeS"/>
    <property type="match status" value="1"/>
</dbReference>
<dbReference type="Pfam" id="PF02906">
    <property type="entry name" value="Fe_hyd_lg_C"/>
    <property type="match status" value="2"/>
</dbReference>
<name>A0A223HVT8_THETR</name>
<dbReference type="SUPFAM" id="SSF54862">
    <property type="entry name" value="4Fe-4S ferredoxins"/>
    <property type="match status" value="1"/>
</dbReference>
<gene>
    <name evidence="1" type="ORF">Thert_00145</name>
</gene>
<organism evidence="1 2">
    <name type="scientific">Thermoanaerobacterium thermosaccharolyticum</name>
    <name type="common">Clostridium thermosaccharolyticum</name>
    <dbReference type="NCBI Taxonomy" id="1517"/>
    <lineage>
        <taxon>Bacteria</taxon>
        <taxon>Bacillati</taxon>
        <taxon>Bacillota</taxon>
        <taxon>Clostridia</taxon>
        <taxon>Thermoanaerobacterales</taxon>
        <taxon>Thermoanaerobacteraceae</taxon>
        <taxon>Thermoanaerobacterium</taxon>
    </lineage>
</organism>
<dbReference type="InterPro" id="IPR004108">
    <property type="entry name" value="Fe_hydrogenase_lsu_C"/>
</dbReference>
<dbReference type="Pfam" id="PF13237">
    <property type="entry name" value="Fer4_10"/>
    <property type="match status" value="1"/>
</dbReference>
<sequence>MYFHSVTLDKDRCKGCTNCIKRCPTEAIRVRDGKAKIIKEKCIDCGECVRVCPYHAKIVVTDDTEMMKNYKYKIALPAPSLYGQFKDMTIGDILASLKSCGFDEVFEVAYAADIVSYITRTIVKIKNFKRPIISSACPAIVRLIQQRFPSLIDNILDIMPPVEVAGKIAKDEAKKKTGLNDEEIGVFFISPCAAKVTSVKNPIGIKKSYIDGVFSMHDIYSMILDNRRSRDKSVEHASSMIGVGWANAGGESYGTSLENCLFVDGIQNVINVLEEIELGKLNDIDFFEGLACIGGCVGGPLTVENNFVARNRIMKIKEKLNKEANIKKHLVADYREFMLNVELKKSDVLNLDDDIDKAIDKMKSIDEIYKNLPGLDCGSCGSPGCRALAEDIVKGYASEYDCIFKLKDRIKILAEEINKLSIKIPPVIGSDKEVKS</sequence>
<dbReference type="Proteomes" id="UP000214975">
    <property type="component" value="Chromosome"/>
</dbReference>
<dbReference type="GO" id="GO:0051536">
    <property type="term" value="F:iron-sulfur cluster binding"/>
    <property type="evidence" value="ECO:0007669"/>
    <property type="project" value="InterPro"/>
</dbReference>
<dbReference type="PROSITE" id="PS51379">
    <property type="entry name" value="4FE4S_FER_2"/>
    <property type="match status" value="2"/>
</dbReference>
<dbReference type="AlphaFoldDB" id="A0A223HVT8"/>
<dbReference type="EMBL" id="CP016893">
    <property type="protein sequence ID" value="AST56395.1"/>
    <property type="molecule type" value="Genomic_DNA"/>
</dbReference>
<evidence type="ECO:0000313" key="1">
    <source>
        <dbReference type="EMBL" id="AST56395.1"/>
    </source>
</evidence>
<proteinExistence type="predicted"/>
<dbReference type="OMA" id="GECIRIC"/>
<dbReference type="InterPro" id="IPR017896">
    <property type="entry name" value="4Fe4S_Fe-S-bd"/>
</dbReference>
<dbReference type="PROSITE" id="PS51656">
    <property type="entry name" value="4FE4S"/>
    <property type="match status" value="1"/>
</dbReference>
<dbReference type="PANTHER" id="PTHR43560:SF1">
    <property type="entry name" value="ION-TRANSLOCATING OXIDOREDUCTASE COMPLEX SUBUNIT B"/>
    <property type="match status" value="1"/>
</dbReference>
<accession>A0A223HVT8</accession>
<dbReference type="Gene3D" id="3.40.950.10">
    <property type="entry name" value="Fe-only Hydrogenase (Larger Subunit), Chain L, domain 3"/>
    <property type="match status" value="1"/>
</dbReference>
<protein>
    <submittedName>
        <fullName evidence="1">Ferredoxin</fullName>
    </submittedName>
</protein>
<dbReference type="InterPro" id="IPR009016">
    <property type="entry name" value="Fe_hydrogenase"/>
</dbReference>